<dbReference type="InterPro" id="IPR029058">
    <property type="entry name" value="AB_hydrolase_fold"/>
</dbReference>
<sequence>MRAPRSALRGPQLAGWTPAVPPKPRYRVRTEPDVAIPLADGTVLVGDVYRPDTDQPQPALLGWSPYNKDLMPTGVPAPFNEPGDVTYLAGCGYPVAVVNARGTGRSGGELPAEMFGPGEVDDLGATIAWLASQPWCDGRVAMTGMSYFAISQLVAAGHRIPHLAAIAPFGAATDLYRMMIYHNGTLTSGFLGRYVAINGAAQRARLRPAVRHALGHVVGTRPAQAAIRTAMARALPRLTRRLPVPEPWLRRWAAYALDAPFDGPLYRDASAWPRLGDIDVPVLIGSEWSMVGLHLFGAFDAWHAVTAPKRMFIGPRWSRWPFLRYQQEIAAYYDHVLRGVDNGYDALPPIRYWLHGAERWESAEDWPVPDARPWRLHLTGEELSGSAAAADERWWAAIPPGMEYPGAFDGHHVLRYRTAPLPVHAHLAGPAHLTLRMTSTAMDTHVQVRLSDVAPDGTATVISVGWLPASHRAEDERRSTPTEIVHDHTRPTALTPGEPVTLRMSLAPFAQLVRAGHRLQLEIGSDPVRLAPPASDYVYFGMAGPPYAARNTVLHGSRLELSVRGELPW</sequence>
<accession>A0ABW1CTU9</accession>
<dbReference type="Gene3D" id="2.60.120.260">
    <property type="entry name" value="Galactose-binding domain-like"/>
    <property type="match status" value="1"/>
</dbReference>
<dbReference type="Pfam" id="PF02129">
    <property type="entry name" value="Peptidase_S15"/>
    <property type="match status" value="1"/>
</dbReference>
<proteinExistence type="predicted"/>
<dbReference type="Proteomes" id="UP001596058">
    <property type="component" value="Unassembled WGS sequence"/>
</dbReference>
<dbReference type="GO" id="GO:0016787">
    <property type="term" value="F:hydrolase activity"/>
    <property type="evidence" value="ECO:0007669"/>
    <property type="project" value="UniProtKB-KW"/>
</dbReference>
<evidence type="ECO:0000259" key="2">
    <source>
        <dbReference type="SMART" id="SM00939"/>
    </source>
</evidence>
<dbReference type="Pfam" id="PF08530">
    <property type="entry name" value="PepX_C"/>
    <property type="match status" value="1"/>
</dbReference>
<gene>
    <name evidence="3" type="ORF">ACFPZ3_29980</name>
</gene>
<keyword evidence="4" id="KW-1185">Reference proteome</keyword>
<organism evidence="3 4">
    <name type="scientific">Nonomuraea insulae</name>
    <dbReference type="NCBI Taxonomy" id="1616787"/>
    <lineage>
        <taxon>Bacteria</taxon>
        <taxon>Bacillati</taxon>
        <taxon>Actinomycetota</taxon>
        <taxon>Actinomycetes</taxon>
        <taxon>Streptosporangiales</taxon>
        <taxon>Streptosporangiaceae</taxon>
        <taxon>Nonomuraea</taxon>
    </lineage>
</organism>
<dbReference type="SUPFAM" id="SSF53474">
    <property type="entry name" value="alpha/beta-Hydrolases"/>
    <property type="match status" value="1"/>
</dbReference>
<dbReference type="SMART" id="SM00939">
    <property type="entry name" value="PepX_C"/>
    <property type="match status" value="1"/>
</dbReference>
<dbReference type="SUPFAM" id="SSF49785">
    <property type="entry name" value="Galactose-binding domain-like"/>
    <property type="match status" value="1"/>
</dbReference>
<evidence type="ECO:0000313" key="4">
    <source>
        <dbReference type="Proteomes" id="UP001596058"/>
    </source>
</evidence>
<dbReference type="RefSeq" id="WP_379517620.1">
    <property type="nucleotide sequence ID" value="NZ_JBHSPA010000035.1"/>
</dbReference>
<evidence type="ECO:0000256" key="1">
    <source>
        <dbReference type="ARBA" id="ARBA00022801"/>
    </source>
</evidence>
<dbReference type="InterPro" id="IPR008979">
    <property type="entry name" value="Galactose-bd-like_sf"/>
</dbReference>
<feature type="domain" description="Xaa-Pro dipeptidyl-peptidase C-terminal" evidence="2">
    <location>
        <begin position="330"/>
        <end position="549"/>
    </location>
</feature>
<reference evidence="4" key="1">
    <citation type="journal article" date="2019" name="Int. J. Syst. Evol. Microbiol.">
        <title>The Global Catalogue of Microorganisms (GCM) 10K type strain sequencing project: providing services to taxonomists for standard genome sequencing and annotation.</title>
        <authorList>
            <consortium name="The Broad Institute Genomics Platform"/>
            <consortium name="The Broad Institute Genome Sequencing Center for Infectious Disease"/>
            <person name="Wu L."/>
            <person name="Ma J."/>
        </authorList>
    </citation>
    <scope>NUCLEOTIDE SEQUENCE [LARGE SCALE GENOMIC DNA]</scope>
    <source>
        <strain evidence="4">CCUG 53903</strain>
    </source>
</reference>
<protein>
    <submittedName>
        <fullName evidence="3">CocE/NonD family hydrolase</fullName>
    </submittedName>
</protein>
<comment type="caution">
    <text evidence="3">The sequence shown here is derived from an EMBL/GenBank/DDBJ whole genome shotgun (WGS) entry which is preliminary data.</text>
</comment>
<dbReference type="InterPro" id="IPR013736">
    <property type="entry name" value="Xaa-Pro_dipept_C"/>
</dbReference>
<dbReference type="NCBIfam" id="TIGR00976">
    <property type="entry name" value="CocE_NonD"/>
    <property type="match status" value="1"/>
</dbReference>
<dbReference type="InterPro" id="IPR000383">
    <property type="entry name" value="Xaa-Pro-like_dom"/>
</dbReference>
<dbReference type="EMBL" id="JBHSPA010000035">
    <property type="protein sequence ID" value="MFC5828115.1"/>
    <property type="molecule type" value="Genomic_DNA"/>
</dbReference>
<name>A0ABW1CTU9_9ACTN</name>
<evidence type="ECO:0000313" key="3">
    <source>
        <dbReference type="EMBL" id="MFC5828115.1"/>
    </source>
</evidence>
<dbReference type="Gene3D" id="3.40.50.1820">
    <property type="entry name" value="alpha/beta hydrolase"/>
    <property type="match status" value="1"/>
</dbReference>
<dbReference type="InterPro" id="IPR005674">
    <property type="entry name" value="CocE/Ser_esterase"/>
</dbReference>
<keyword evidence="1 3" id="KW-0378">Hydrolase</keyword>